<gene>
    <name evidence="9 11" type="primary">cas2</name>
    <name evidence="11" type="ORF">V8V93_07370</name>
</gene>
<evidence type="ECO:0000256" key="7">
    <source>
        <dbReference type="ARBA" id="ARBA00022842"/>
    </source>
</evidence>
<dbReference type="InterPro" id="IPR021127">
    <property type="entry name" value="CRISPR_associated_Cas2"/>
</dbReference>
<dbReference type="PANTHER" id="PTHR34405">
    <property type="entry name" value="CRISPR-ASSOCIATED ENDORIBONUCLEASE CAS2"/>
    <property type="match status" value="1"/>
</dbReference>
<comment type="cofactor">
    <cofactor evidence="1 9">
        <name>Mg(2+)</name>
        <dbReference type="ChEBI" id="CHEBI:18420"/>
    </cofactor>
</comment>
<evidence type="ECO:0000256" key="1">
    <source>
        <dbReference type="ARBA" id="ARBA00001946"/>
    </source>
</evidence>
<evidence type="ECO:0000256" key="2">
    <source>
        <dbReference type="ARBA" id="ARBA00009959"/>
    </source>
</evidence>
<evidence type="ECO:0000313" key="12">
    <source>
        <dbReference type="Proteomes" id="UP001385389"/>
    </source>
</evidence>
<dbReference type="Pfam" id="PF09827">
    <property type="entry name" value="CRISPR_Cas2"/>
    <property type="match status" value="1"/>
</dbReference>
<keyword evidence="4 9" id="KW-0479">Metal-binding</keyword>
<dbReference type="PIRSF" id="PIRSF032582">
    <property type="entry name" value="Cas2"/>
    <property type="match status" value="1"/>
</dbReference>
<protein>
    <recommendedName>
        <fullName evidence="9">CRISPR-associated endoribonuclease Cas2</fullName>
        <ecNumber evidence="9">3.1.-.-</ecNumber>
    </recommendedName>
</protein>
<dbReference type="Gene3D" id="3.30.70.240">
    <property type="match status" value="1"/>
</dbReference>
<dbReference type="EMBL" id="CP146609">
    <property type="protein sequence ID" value="WWX24025.1"/>
    <property type="molecule type" value="Genomic_DNA"/>
</dbReference>
<name>A0ABZ2IZ98_9BACT</name>
<evidence type="ECO:0000256" key="8">
    <source>
        <dbReference type="ARBA" id="ARBA00023118"/>
    </source>
</evidence>
<comment type="similarity">
    <text evidence="2 9 10">Belongs to the CRISPR-associated endoribonuclease Cas2 protein family.</text>
</comment>
<evidence type="ECO:0000256" key="5">
    <source>
        <dbReference type="ARBA" id="ARBA00022759"/>
    </source>
</evidence>
<evidence type="ECO:0000256" key="10">
    <source>
        <dbReference type="PIRNR" id="PIRNR032582"/>
    </source>
</evidence>
<dbReference type="EC" id="3.1.-.-" evidence="9"/>
<dbReference type="CDD" id="cd09725">
    <property type="entry name" value="Cas2_I_II_III"/>
    <property type="match status" value="1"/>
</dbReference>
<keyword evidence="3 9" id="KW-0540">Nuclease</keyword>
<dbReference type="RefSeq" id="WP_338669721.1">
    <property type="nucleotide sequence ID" value="NZ_CP146609.1"/>
</dbReference>
<keyword evidence="12" id="KW-1185">Reference proteome</keyword>
<keyword evidence="8 9" id="KW-0051">Antiviral defense</keyword>
<comment type="function">
    <text evidence="9">CRISPR (clustered regularly interspaced short palindromic repeat), is an adaptive immune system that provides protection against mobile genetic elements (viruses, transposable elements and conjugative plasmids). CRISPR clusters contain sequences complementary to antecedent mobile elements and target invading nucleic acids. CRISPR clusters are transcribed and processed into CRISPR RNA (crRNA). Functions as a ssRNA-specific endoribonuclease. Involved in the integration of spacer DNA into the CRISPR cassette.</text>
</comment>
<sequence>MLVLVSYDVSFEEPDGKRRLRRIAKICENFGQRVQYSVFECVVEPAQWVQLRHRLLDAYDEDRDSLRFYFLGKNWQRRVEQHGAGTTYDPETDTLIL</sequence>
<evidence type="ECO:0000313" key="11">
    <source>
        <dbReference type="EMBL" id="WWX24025.1"/>
    </source>
</evidence>
<comment type="subunit">
    <text evidence="9">Homodimer, forms a heterotetramer with a Cas1 homodimer.</text>
</comment>
<dbReference type="PANTHER" id="PTHR34405:SF3">
    <property type="entry name" value="CRISPR-ASSOCIATED ENDORIBONUCLEASE CAS2 3"/>
    <property type="match status" value="1"/>
</dbReference>
<keyword evidence="6 9" id="KW-0378">Hydrolase</keyword>
<keyword evidence="5 9" id="KW-0255">Endonuclease</keyword>
<evidence type="ECO:0000256" key="9">
    <source>
        <dbReference type="HAMAP-Rule" id="MF_01471"/>
    </source>
</evidence>
<evidence type="ECO:0000256" key="4">
    <source>
        <dbReference type="ARBA" id="ARBA00022723"/>
    </source>
</evidence>
<keyword evidence="7 9" id="KW-0460">Magnesium</keyword>
<reference evidence="11 12" key="1">
    <citation type="submission" date="2024-03" db="EMBL/GenBank/DDBJ databases">
        <title>Phenotype and Genome Characterization of a Sulfate-Reducing Bacterium Pseudodesulfovibrio sp. strain 5S69, isolated from Petroleum Reservoir in Tatarstan (Russia).</title>
        <authorList>
            <person name="Bidzhieva S.K."/>
            <person name="Kadnikov V."/>
            <person name="Tourova T.P."/>
            <person name="Samigullina S.R."/>
            <person name="Sokolova D.S."/>
            <person name="Poltaraus A.B."/>
            <person name="Avtukh A.N."/>
            <person name="Tereshina V.M."/>
            <person name="Mardanov A.V."/>
            <person name="Nazina T.N."/>
        </authorList>
    </citation>
    <scope>NUCLEOTIDE SEQUENCE [LARGE SCALE GENOMIC DNA]</scope>
    <source>
        <strain evidence="11 12">5S69</strain>
    </source>
</reference>
<evidence type="ECO:0000256" key="6">
    <source>
        <dbReference type="ARBA" id="ARBA00022801"/>
    </source>
</evidence>
<dbReference type="Proteomes" id="UP001385389">
    <property type="component" value="Chromosome"/>
</dbReference>
<accession>A0ABZ2IZ98</accession>
<feature type="binding site" evidence="9">
    <location>
        <position position="8"/>
    </location>
    <ligand>
        <name>Mg(2+)</name>
        <dbReference type="ChEBI" id="CHEBI:18420"/>
        <note>catalytic</note>
    </ligand>
</feature>
<dbReference type="SUPFAM" id="SSF143430">
    <property type="entry name" value="TTP0101/SSO1404-like"/>
    <property type="match status" value="1"/>
</dbReference>
<proteinExistence type="inferred from homology"/>
<organism evidence="11 12">
    <name type="scientific">Pseudodesulfovibrio methanolicus</name>
    <dbReference type="NCBI Taxonomy" id="3126690"/>
    <lineage>
        <taxon>Bacteria</taxon>
        <taxon>Pseudomonadati</taxon>
        <taxon>Thermodesulfobacteriota</taxon>
        <taxon>Desulfovibrionia</taxon>
        <taxon>Desulfovibrionales</taxon>
        <taxon>Desulfovibrionaceae</taxon>
    </lineage>
</organism>
<dbReference type="InterPro" id="IPR019199">
    <property type="entry name" value="Virulence_VapD/CRISPR_Cas2"/>
</dbReference>
<dbReference type="GO" id="GO:0004519">
    <property type="term" value="F:endonuclease activity"/>
    <property type="evidence" value="ECO:0007669"/>
    <property type="project" value="UniProtKB-KW"/>
</dbReference>
<evidence type="ECO:0000256" key="3">
    <source>
        <dbReference type="ARBA" id="ARBA00022722"/>
    </source>
</evidence>
<dbReference type="HAMAP" id="MF_01471">
    <property type="entry name" value="Cas2"/>
    <property type="match status" value="1"/>
</dbReference>
<dbReference type="NCBIfam" id="TIGR01573">
    <property type="entry name" value="cas2"/>
    <property type="match status" value="1"/>
</dbReference>